<proteinExistence type="predicted"/>
<feature type="compositionally biased region" description="Basic and acidic residues" evidence="1">
    <location>
        <begin position="25"/>
        <end position="36"/>
    </location>
</feature>
<feature type="compositionally biased region" description="Basic and acidic residues" evidence="1">
    <location>
        <begin position="45"/>
        <end position="57"/>
    </location>
</feature>
<name>A0A225UDR4_9STRA</name>
<evidence type="ECO:0000313" key="2">
    <source>
        <dbReference type="EMBL" id="OWY91195.1"/>
    </source>
</evidence>
<accession>A0A225UDR4</accession>
<dbReference type="EMBL" id="NBNE01020836">
    <property type="protein sequence ID" value="OWY91195.1"/>
    <property type="molecule type" value="Genomic_DNA"/>
</dbReference>
<keyword evidence="3" id="KW-1185">Reference proteome</keyword>
<keyword evidence="2" id="KW-0378">Hydrolase</keyword>
<gene>
    <name evidence="2" type="ORF">PHMEG_00040325</name>
</gene>
<organism evidence="2 3">
    <name type="scientific">Phytophthora megakarya</name>
    <dbReference type="NCBI Taxonomy" id="4795"/>
    <lineage>
        <taxon>Eukaryota</taxon>
        <taxon>Sar</taxon>
        <taxon>Stramenopiles</taxon>
        <taxon>Oomycota</taxon>
        <taxon>Peronosporomycetes</taxon>
        <taxon>Peronosporales</taxon>
        <taxon>Peronosporaceae</taxon>
        <taxon>Phytophthora</taxon>
    </lineage>
</organism>
<dbReference type="AlphaFoldDB" id="A0A225UDR4"/>
<evidence type="ECO:0000256" key="1">
    <source>
        <dbReference type="SAM" id="MobiDB-lite"/>
    </source>
</evidence>
<keyword evidence="2" id="KW-0067">ATP-binding</keyword>
<reference evidence="3" key="1">
    <citation type="submission" date="2017-03" db="EMBL/GenBank/DDBJ databases">
        <title>Phytopthora megakarya and P. palmivora, two closely related causual agents of cacao black pod achieved similar genome size and gene model numbers by different mechanisms.</title>
        <authorList>
            <person name="Ali S."/>
            <person name="Shao J."/>
            <person name="Larry D.J."/>
            <person name="Kronmiller B."/>
            <person name="Shen D."/>
            <person name="Strem M.D."/>
            <person name="Melnick R.L."/>
            <person name="Guiltinan M.J."/>
            <person name="Tyler B.M."/>
            <person name="Meinhardt L.W."/>
            <person name="Bailey B.A."/>
        </authorList>
    </citation>
    <scope>NUCLEOTIDE SEQUENCE [LARGE SCALE GENOMIC DNA]</scope>
    <source>
        <strain evidence="3">zdho120</strain>
    </source>
</reference>
<protein>
    <submittedName>
        <fullName evidence="2">Helitron helicase</fullName>
    </submittedName>
</protein>
<dbReference type="Proteomes" id="UP000198211">
    <property type="component" value="Unassembled WGS sequence"/>
</dbReference>
<feature type="compositionally biased region" description="Basic and acidic residues" evidence="1">
    <location>
        <begin position="73"/>
        <end position="86"/>
    </location>
</feature>
<keyword evidence="2" id="KW-0547">Nucleotide-binding</keyword>
<keyword evidence="2" id="KW-0347">Helicase</keyword>
<evidence type="ECO:0000313" key="3">
    <source>
        <dbReference type="Proteomes" id="UP000198211"/>
    </source>
</evidence>
<sequence length="141" mass="16632">MQNAIENVGKIMREQNTASQQELRAALEGDEQRAIQEKNTTSRRAAREAMPEVDRQAIQEQDTAAHQVARNAMTEEEHERHKEAERFRRRSCQYQKGLSYYEDFEPSIIPGGRHYFSRYTNDTQEHERVCSRCNAWKFPNK</sequence>
<comment type="caution">
    <text evidence="2">The sequence shown here is derived from an EMBL/GenBank/DDBJ whole genome shotgun (WGS) entry which is preliminary data.</text>
</comment>
<feature type="region of interest" description="Disordered" evidence="1">
    <location>
        <begin position="1"/>
        <end position="88"/>
    </location>
</feature>
<dbReference type="GO" id="GO:0004386">
    <property type="term" value="F:helicase activity"/>
    <property type="evidence" value="ECO:0007669"/>
    <property type="project" value="UniProtKB-KW"/>
</dbReference>